<protein>
    <submittedName>
        <fullName evidence="1">Chitin binding-like protein 3</fullName>
    </submittedName>
</protein>
<organism evidence="1">
    <name type="scientific">Trypanosoma cruzi</name>
    <dbReference type="NCBI Taxonomy" id="5693"/>
    <lineage>
        <taxon>Eukaryota</taxon>
        <taxon>Discoba</taxon>
        <taxon>Euglenozoa</taxon>
        <taxon>Kinetoplastea</taxon>
        <taxon>Metakinetoplastina</taxon>
        <taxon>Trypanosomatida</taxon>
        <taxon>Trypanosomatidae</taxon>
        <taxon>Trypanosoma</taxon>
        <taxon>Schizotrypanum</taxon>
    </lineage>
</organism>
<reference evidence="1" key="1">
    <citation type="journal article" date="2001" name="Exp. Parasitol.">
        <title>Trypanosoma cruzi: a gene family encoding chitin-binding-like proteins is posttranscriptionally regulated during metacyclogenesis.</title>
        <authorList>
            <person name="Dallagiovanna B."/>
            <person name="Plazanet-Menut C."/>
            <person name="Ogatta S.F."/>
            <person name="Avila A.R."/>
            <person name="Krieger M.A."/>
            <person name="Goldenberg S."/>
        </authorList>
    </citation>
    <scope>NUCLEOTIDE SEQUENCE</scope>
</reference>
<dbReference type="VEuPathDB" id="TriTrypDB:TcCLB.506813.74"/>
<evidence type="ECO:0000313" key="1">
    <source>
        <dbReference type="EMBL" id="AAL56849.1"/>
    </source>
</evidence>
<dbReference type="VEuPathDB" id="TriTrypDB:BCY84_07548"/>
<name>Q8WSI6_TRYCR</name>
<sequence>MMFLACSSCNAWCGIKGAWDECAWILAQQLHVPTVSSRCRFADEGFSGCAGRCAMDGAGTDNSKTTWRQACGRCSVCADAWQNHKIPAMAFTAGGSHCVFL</sequence>
<dbReference type="AlphaFoldDB" id="Q8WSI6"/>
<dbReference type="EMBL" id="AF310257">
    <property type="protein sequence ID" value="AAL56849.1"/>
    <property type="molecule type" value="mRNA"/>
</dbReference>
<gene>
    <name evidence="1" type="primary">cblp3</name>
</gene>
<proteinExistence type="evidence at transcript level"/>
<accession>Q8WSI6</accession>